<evidence type="ECO:0000256" key="1">
    <source>
        <dbReference type="ARBA" id="ARBA00008419"/>
    </source>
</evidence>
<feature type="active site" description="Proton acceptor" evidence="6">
    <location>
        <position position="226"/>
    </location>
</feature>
<dbReference type="PROSITE" id="PS00461">
    <property type="entry name" value="6PGD"/>
    <property type="match status" value="1"/>
</dbReference>
<dbReference type="EC" id="1.1.1.44" evidence="5 9"/>
<evidence type="ECO:0000256" key="6">
    <source>
        <dbReference type="PIRSR" id="PIRSR000109-1"/>
    </source>
</evidence>
<feature type="binding site" evidence="8">
    <location>
        <begin position="117"/>
        <end position="119"/>
    </location>
    <ligand>
        <name>NADP(+)</name>
        <dbReference type="ChEBI" id="CHEBI:58349"/>
    </ligand>
</feature>
<evidence type="ECO:0000256" key="8">
    <source>
        <dbReference type="PIRSR" id="PIRSR000109-3"/>
    </source>
</evidence>
<comment type="caution">
    <text evidence="11">The sequence shown here is derived from an EMBL/GenBank/DDBJ whole genome shotgun (WGS) entry which is preliminary data.</text>
</comment>
<reference evidence="11" key="1">
    <citation type="submission" date="2010-07" db="EMBL/GenBank/DDBJ databases">
        <authorList>
            <person name="Muzny D."/>
            <person name="Qin X."/>
            <person name="Deng J."/>
            <person name="Jiang H."/>
            <person name="Liu Y."/>
            <person name="Qu J."/>
            <person name="Song X.-Z."/>
            <person name="Zhang L."/>
            <person name="Thornton R."/>
            <person name="Coyle M."/>
            <person name="Francisco L."/>
            <person name="Jackson L."/>
            <person name="Javaid M."/>
            <person name="Korchina V."/>
            <person name="Kovar C."/>
            <person name="Mata R."/>
            <person name="Mathew T."/>
            <person name="Ngo R."/>
            <person name="Nguyen L."/>
            <person name="Nguyen N."/>
            <person name="Okwuonu G."/>
            <person name="Ongeri F."/>
            <person name="Pham C."/>
            <person name="Simmons D."/>
            <person name="Wilczek-Boney K."/>
            <person name="Hale W."/>
            <person name="Jakkamsetti A."/>
            <person name="Pham P."/>
            <person name="Ruth R."/>
            <person name="San Lucas F."/>
            <person name="Warren J."/>
            <person name="Zhang J."/>
            <person name="Zhao Z."/>
            <person name="Zhou C."/>
            <person name="Zhu D."/>
            <person name="Lee S."/>
            <person name="Bess C."/>
            <person name="Blankenburg K."/>
            <person name="Forbes L."/>
            <person name="Fu Q."/>
            <person name="Gubbala S."/>
            <person name="Hirani K."/>
            <person name="Jayaseelan J.C."/>
            <person name="Lara F."/>
            <person name="Munidasa M."/>
            <person name="Palculict T."/>
            <person name="Patil S."/>
            <person name="Pu L.-L."/>
            <person name="Saada N."/>
            <person name="Tang L."/>
            <person name="Weissenberger G."/>
            <person name="Zhu Y."/>
            <person name="Hemphill L."/>
            <person name="Shang Y."/>
            <person name="Youmans B."/>
            <person name="Ayvaz T."/>
            <person name="Ross M."/>
            <person name="Santibanez J."/>
            <person name="Aqrawi P."/>
            <person name="Gross S."/>
            <person name="Joshi V."/>
            <person name="Fowler G."/>
            <person name="Nazareth L."/>
            <person name="Reid J."/>
            <person name="Worley K."/>
            <person name="Petrosino J."/>
            <person name="Highlander S."/>
            <person name="Gibbs R."/>
        </authorList>
    </citation>
    <scope>NUCLEOTIDE SEQUENCE [LARGE SCALE GENOMIC DNA]</scope>
    <source>
        <strain evidence="11">DSM 20284</strain>
    </source>
</reference>
<evidence type="ECO:0000256" key="7">
    <source>
        <dbReference type="PIRSR" id="PIRSR000109-2"/>
    </source>
</evidence>
<dbReference type="GO" id="GO:0019521">
    <property type="term" value="P:D-gluconate metabolic process"/>
    <property type="evidence" value="ECO:0007669"/>
    <property type="project" value="UniProtKB-KW"/>
</dbReference>
<keyword evidence="12" id="KW-1185">Reference proteome</keyword>
<feature type="domain" description="6-phosphogluconate dehydrogenase C-terminal" evidence="10">
    <location>
        <begin position="222"/>
        <end position="512"/>
    </location>
</feature>
<dbReference type="SUPFAM" id="SSF51735">
    <property type="entry name" value="NAD(P)-binding Rossmann-fold domains"/>
    <property type="match status" value="1"/>
</dbReference>
<dbReference type="eggNOG" id="COG0362">
    <property type="taxonomic scope" value="Bacteria"/>
</dbReference>
<dbReference type="Gene3D" id="1.10.1040.10">
    <property type="entry name" value="N-(1-d-carboxylethyl)-l-norvaline Dehydrogenase, domain 2"/>
    <property type="match status" value="1"/>
</dbReference>
<dbReference type="AlphaFoldDB" id="E0NEU7"/>
<dbReference type="Proteomes" id="UP000004470">
    <property type="component" value="Unassembled WGS sequence"/>
</dbReference>
<evidence type="ECO:0000313" key="12">
    <source>
        <dbReference type="Proteomes" id="UP000004470"/>
    </source>
</evidence>
<dbReference type="PRINTS" id="PR00076">
    <property type="entry name" value="6PGDHDRGNASE"/>
</dbReference>
<dbReference type="Gene3D" id="3.40.50.720">
    <property type="entry name" value="NAD(P)-binding Rossmann-like Domain"/>
    <property type="match status" value="1"/>
</dbReference>
<feature type="binding site" evidence="8">
    <location>
        <position position="145"/>
    </location>
    <ligand>
        <name>NADP(+)</name>
        <dbReference type="ChEBI" id="CHEBI:58349"/>
    </ligand>
</feature>
<dbReference type="PANTHER" id="PTHR11811">
    <property type="entry name" value="6-PHOSPHOGLUCONATE DEHYDROGENASE"/>
    <property type="match status" value="1"/>
</dbReference>
<dbReference type="InterPro" id="IPR013328">
    <property type="entry name" value="6PGD_dom2"/>
</dbReference>
<dbReference type="FunFam" id="1.20.5.320:FF:000001">
    <property type="entry name" value="6-phosphogluconate dehydrogenase, decarboxylating"/>
    <property type="match status" value="1"/>
</dbReference>
<comment type="similarity">
    <text evidence="1 5 9">Belongs to the 6-phosphogluconate dehydrogenase family.</text>
</comment>
<dbReference type="NCBIfam" id="NF006765">
    <property type="entry name" value="PRK09287.1"/>
    <property type="match status" value="1"/>
</dbReference>
<keyword evidence="5 9" id="KW-0570">Pentose shunt</keyword>
<feature type="binding site" description="in other chain" evidence="7">
    <location>
        <begin position="171"/>
        <end position="173"/>
    </location>
    <ligand>
        <name>substrate</name>
        <note>ligand shared between dimeric partners</note>
    </ligand>
</feature>
<comment type="catalytic activity">
    <reaction evidence="5 9">
        <text>6-phospho-D-gluconate + NADP(+) = D-ribulose 5-phosphate + CO2 + NADPH</text>
        <dbReference type="Rhea" id="RHEA:10116"/>
        <dbReference type="ChEBI" id="CHEBI:16526"/>
        <dbReference type="ChEBI" id="CHEBI:57783"/>
        <dbReference type="ChEBI" id="CHEBI:58121"/>
        <dbReference type="ChEBI" id="CHEBI:58349"/>
        <dbReference type="ChEBI" id="CHEBI:58759"/>
        <dbReference type="EC" id="1.1.1.44"/>
    </reaction>
</comment>
<dbReference type="SMART" id="SM01350">
    <property type="entry name" value="6PGD"/>
    <property type="match status" value="1"/>
</dbReference>
<dbReference type="UniPathway" id="UPA00115">
    <property type="reaction ID" value="UER00410"/>
</dbReference>
<feature type="binding site" description="in other chain" evidence="7">
    <location>
        <position position="305"/>
    </location>
    <ligand>
        <name>substrate</name>
        <note>ligand shared between dimeric partners</note>
    </ligand>
</feature>
<dbReference type="EMBL" id="AEEG01000002">
    <property type="protein sequence ID" value="EFL96108.1"/>
    <property type="molecule type" value="Genomic_DNA"/>
</dbReference>
<dbReference type="InterPro" id="IPR006115">
    <property type="entry name" value="6PGDH_NADP-bd"/>
</dbReference>
<dbReference type="GO" id="GO:0004616">
    <property type="term" value="F:phosphogluconate dehydrogenase (decarboxylating) activity"/>
    <property type="evidence" value="ECO:0007669"/>
    <property type="project" value="UniProtKB-EC"/>
</dbReference>
<comment type="function">
    <text evidence="5">Catalyzes the oxidative decarboxylation of 6-phosphogluconate to ribulose 5-phosphate and CO(2), with concomitant reduction of NADP to NADPH.</text>
</comment>
<dbReference type="Pfam" id="PF00393">
    <property type="entry name" value="6PGD"/>
    <property type="match status" value="1"/>
</dbReference>
<protein>
    <recommendedName>
        <fullName evidence="5 9">6-phosphogluconate dehydrogenase, decarboxylating</fullName>
        <ecNumber evidence="5 9">1.1.1.44</ecNumber>
    </recommendedName>
</protein>
<feature type="binding site" evidence="7">
    <location>
        <position position="496"/>
    </location>
    <ligand>
        <name>substrate</name>
        <note>ligand shared between dimeric partners</note>
    </ligand>
</feature>
<keyword evidence="5 9" id="KW-0521">NADP</keyword>
<dbReference type="HOGENOM" id="CLU_024540_4_2_9"/>
<feature type="binding site" evidence="8">
    <location>
        <begin position="53"/>
        <end position="58"/>
    </location>
    <ligand>
        <name>NADP(+)</name>
        <dbReference type="ChEBI" id="CHEBI:58349"/>
    </ligand>
</feature>
<dbReference type="InterPro" id="IPR006113">
    <property type="entry name" value="6PGDH_Gnd/GntZ"/>
</dbReference>
<evidence type="ECO:0000256" key="2">
    <source>
        <dbReference type="ARBA" id="ARBA00011738"/>
    </source>
</evidence>
<feature type="binding site" description="in other chain" evidence="7">
    <location>
        <position position="234"/>
    </location>
    <ligand>
        <name>substrate</name>
        <note>ligand shared between dimeric partners</note>
    </ligand>
</feature>
<keyword evidence="3 5" id="KW-0560">Oxidoreductase</keyword>
<feature type="binding site" evidence="7">
    <location>
        <position position="490"/>
    </location>
    <ligand>
        <name>substrate</name>
        <note>ligand shared between dimeric partners</note>
    </ligand>
</feature>
<dbReference type="GO" id="GO:0050661">
    <property type="term" value="F:NADP binding"/>
    <property type="evidence" value="ECO:0007669"/>
    <property type="project" value="InterPro"/>
</dbReference>
<dbReference type="Gene3D" id="1.20.5.320">
    <property type="entry name" value="6-Phosphogluconate Dehydrogenase, domain 3"/>
    <property type="match status" value="1"/>
</dbReference>
<feature type="binding site" description="in other chain" evidence="7">
    <location>
        <position position="332"/>
    </location>
    <ligand>
        <name>substrate</name>
        <note>ligand shared between dimeric partners</note>
    </ligand>
</feature>
<feature type="binding site" description="in other chain" evidence="7">
    <location>
        <begin position="229"/>
        <end position="230"/>
    </location>
    <ligand>
        <name>substrate</name>
        <note>ligand shared between dimeric partners</note>
    </ligand>
</feature>
<dbReference type="FunFam" id="3.40.50.720:FF:000007">
    <property type="entry name" value="6-phosphogluconate dehydrogenase, decarboxylating"/>
    <property type="match status" value="1"/>
</dbReference>
<evidence type="ECO:0000256" key="4">
    <source>
        <dbReference type="ARBA" id="ARBA00023064"/>
    </source>
</evidence>
<feature type="active site" description="Proton donor" evidence="6">
    <location>
        <position position="233"/>
    </location>
</feature>
<evidence type="ECO:0000259" key="10">
    <source>
        <dbReference type="SMART" id="SM01350"/>
    </source>
</evidence>
<dbReference type="InterPro" id="IPR008927">
    <property type="entry name" value="6-PGluconate_DH-like_C_sf"/>
</dbReference>
<keyword evidence="4 9" id="KW-0311">Gluconate utilization</keyword>
<comment type="subunit">
    <text evidence="2 5">Homodimer.</text>
</comment>
<dbReference type="FunFam" id="1.10.1040.10:FF:000002">
    <property type="entry name" value="6-phosphogluconate dehydrogenase, decarboxylating"/>
    <property type="match status" value="1"/>
</dbReference>
<feature type="binding site" evidence="8">
    <location>
        <begin position="76"/>
        <end position="78"/>
    </location>
    <ligand>
        <name>NADP(+)</name>
        <dbReference type="ChEBI" id="CHEBI:58349"/>
    </ligand>
</feature>
<dbReference type="SUPFAM" id="SSF48179">
    <property type="entry name" value="6-phosphogluconate dehydrogenase C-terminal domain-like"/>
    <property type="match status" value="1"/>
</dbReference>
<sequence length="515" mass="57817">MIKKQQKEPRSFCCFFVLNFFNQSDFFGSINSTESLSKRRNSNMDKPQIGVIGMAVMGKNLALNIESRGYTVAIYNRTAAKTKQVMEDHSDKKLVPSYTIEDFVNSLEKPRRIMMMVKAGKPTDAVIAELLPLLDKGDVLIDGGNTYFEDTMRRNKQLDESGINFIGTGVSGGELGALQGPSMMPGGQKEAYDLVAPIFEQIAAKAKDGEPCVTYIGPNGAGHYVKMVHNGIEYGDEQLIDESYDLMRKMVGLSVEEIADIFAEWNKGELDSYLIDITADILTRKDDLGSDKPIVDMIMDKGGNKGTGKWSSQNALELGVPQSLITESVYARYISVLKDERVAASKELTGPNPKLDVDKQEIVEKIRQALYFSKIMSYAQGFEQMRVASKHYDWNLNFGEIAKIWRAGCIIRAQFLQNITDAFDKNPELSNLLMDDYFQEIAKKYQDAVREVVALAVKAGIPVPAFSAAVAYYDSYRSEVLPANLLQAQRDYFGAHTYERVDRDGIFHYSWYEEQ</sequence>
<feature type="binding site" description="in other chain" evidence="7">
    <location>
        <position position="145"/>
    </location>
    <ligand>
        <name>substrate</name>
        <note>ligand shared between dimeric partners</note>
    </ligand>
</feature>
<evidence type="ECO:0000256" key="5">
    <source>
        <dbReference type="PIRNR" id="PIRNR000109"/>
    </source>
</evidence>
<gene>
    <name evidence="11" type="primary">gnd</name>
    <name evidence="11" type="ORF">HMPREF0623_0159</name>
</gene>
<dbReference type="NCBIfam" id="TIGR00873">
    <property type="entry name" value="gnd"/>
    <property type="match status" value="1"/>
</dbReference>
<name>E0NEU7_PEDAC</name>
<evidence type="ECO:0000256" key="3">
    <source>
        <dbReference type="ARBA" id="ARBA00023002"/>
    </source>
</evidence>
<evidence type="ECO:0000256" key="9">
    <source>
        <dbReference type="RuleBase" id="RU000485"/>
    </source>
</evidence>
<dbReference type="Pfam" id="PF03446">
    <property type="entry name" value="NAD_binding_2"/>
    <property type="match status" value="1"/>
</dbReference>
<dbReference type="InterPro" id="IPR006114">
    <property type="entry name" value="6PGDH_C"/>
</dbReference>
<dbReference type="GO" id="GO:0006098">
    <property type="term" value="P:pentose-phosphate shunt"/>
    <property type="evidence" value="ECO:0007669"/>
    <property type="project" value="UniProtKB-UniPathway"/>
</dbReference>
<dbReference type="InterPro" id="IPR036291">
    <property type="entry name" value="NAD(P)-bd_dom_sf"/>
</dbReference>
<organism evidence="11 12">
    <name type="scientific">Pediococcus acidilactici DSM 20284</name>
    <dbReference type="NCBI Taxonomy" id="862514"/>
    <lineage>
        <taxon>Bacteria</taxon>
        <taxon>Bacillati</taxon>
        <taxon>Bacillota</taxon>
        <taxon>Bacilli</taxon>
        <taxon>Lactobacillales</taxon>
        <taxon>Lactobacillaceae</taxon>
        <taxon>Pediococcus</taxon>
        <taxon>Pediococcus acidilactici group</taxon>
    </lineage>
</organism>
<evidence type="ECO:0000313" key="11">
    <source>
        <dbReference type="EMBL" id="EFL96108.1"/>
    </source>
</evidence>
<dbReference type="InterPro" id="IPR006184">
    <property type="entry name" value="6PGdom_BS"/>
</dbReference>
<accession>E0NEU7</accession>
<proteinExistence type="inferred from homology"/>
<dbReference type="InterPro" id="IPR006183">
    <property type="entry name" value="Pgluconate_DH"/>
</dbReference>
<dbReference type="PIRSF" id="PIRSF000109">
    <property type="entry name" value="6PGD"/>
    <property type="match status" value="1"/>
</dbReference>
<comment type="pathway">
    <text evidence="5 9">Carbohydrate degradation; pentose phosphate pathway; D-ribulose 5-phosphate from D-glucose 6-phosphate (oxidative stage): step 3/3.</text>
</comment>